<dbReference type="GeneID" id="64604801"/>
<organism evidence="2 3">
    <name type="scientific">Suillus plorans</name>
    <dbReference type="NCBI Taxonomy" id="116603"/>
    <lineage>
        <taxon>Eukaryota</taxon>
        <taxon>Fungi</taxon>
        <taxon>Dikarya</taxon>
        <taxon>Basidiomycota</taxon>
        <taxon>Agaricomycotina</taxon>
        <taxon>Agaricomycetes</taxon>
        <taxon>Agaricomycetidae</taxon>
        <taxon>Boletales</taxon>
        <taxon>Suillineae</taxon>
        <taxon>Suillaceae</taxon>
        <taxon>Suillus</taxon>
    </lineage>
</organism>
<dbReference type="RefSeq" id="XP_041165928.1">
    <property type="nucleotide sequence ID" value="XM_041311037.1"/>
</dbReference>
<sequence>MPSSSHETPPLTSSASQDGPEVETHQADVTPVRLDEDSFAHLNYTAMKIPRPPGAWTAATPVLLKHDPKVTLPPPVSSGLILTPSSTLRTSLSRANSRLERRSKPEAPAGNGLFTPVHPVPRTETLHVRTPAPPGATTTQIWSNGPSNSGSIRTKKNILKVRFDVTDSEASTVEVEQQVPPVTDMRIPAPDSLPNGHASRSWNILQTRININRSSQGESVDDSVLARPVTPERHMIPASRTNAPSSRPHRRAFSVKLVDAFGRERIDELPIPIVNGRADAEDVIRALPSAKTRTPRVSSKNKICVIDATGEKVHEDVPERSSVLHRDPPICRTAALAQIRQTLQEWASGLSDEDRPPDNLALKPSYSKELEERSRAARRSRNQLARTLRIESVKECERDLMHKYTKGAEDRSGLLPTITGENSYFHRRDLVWVGVLLQIVFVLAMWRFAHVQAGHLFCATYYDPLYPGLTPRIGGRT</sequence>
<gene>
    <name evidence="2" type="ORF">HD556DRAFT_592934</name>
</gene>
<feature type="region of interest" description="Disordered" evidence="1">
    <location>
        <begin position="88"/>
        <end position="118"/>
    </location>
</feature>
<dbReference type="EMBL" id="JABBWE010000004">
    <property type="protein sequence ID" value="KAG1803582.1"/>
    <property type="molecule type" value="Genomic_DNA"/>
</dbReference>
<feature type="compositionally biased region" description="Basic and acidic residues" evidence="1">
    <location>
        <begin position="366"/>
        <end position="375"/>
    </location>
</feature>
<feature type="compositionally biased region" description="Polar residues" evidence="1">
    <location>
        <begin position="136"/>
        <end position="150"/>
    </location>
</feature>
<keyword evidence="3" id="KW-1185">Reference proteome</keyword>
<proteinExistence type="predicted"/>
<dbReference type="Proteomes" id="UP000719766">
    <property type="component" value="Unassembled WGS sequence"/>
</dbReference>
<evidence type="ECO:0000256" key="1">
    <source>
        <dbReference type="SAM" id="MobiDB-lite"/>
    </source>
</evidence>
<dbReference type="OrthoDB" id="3230534at2759"/>
<feature type="region of interest" description="Disordered" evidence="1">
    <location>
        <begin position="1"/>
        <end position="33"/>
    </location>
</feature>
<accession>A0A9P7DUV6</accession>
<reference evidence="2" key="1">
    <citation type="journal article" date="2020" name="New Phytol.">
        <title>Comparative genomics reveals dynamic genome evolution in host specialist ectomycorrhizal fungi.</title>
        <authorList>
            <person name="Lofgren L.A."/>
            <person name="Nguyen N.H."/>
            <person name="Vilgalys R."/>
            <person name="Ruytinx J."/>
            <person name="Liao H.L."/>
            <person name="Branco S."/>
            <person name="Kuo A."/>
            <person name="LaButti K."/>
            <person name="Lipzen A."/>
            <person name="Andreopoulos W."/>
            <person name="Pangilinan J."/>
            <person name="Riley R."/>
            <person name="Hundley H."/>
            <person name="Na H."/>
            <person name="Barry K."/>
            <person name="Grigoriev I.V."/>
            <person name="Stajich J.E."/>
            <person name="Kennedy P.G."/>
        </authorList>
    </citation>
    <scope>NUCLEOTIDE SEQUENCE</scope>
    <source>
        <strain evidence="2">S12</strain>
    </source>
</reference>
<dbReference type="AlphaFoldDB" id="A0A9P7DUV6"/>
<evidence type="ECO:0000313" key="2">
    <source>
        <dbReference type="EMBL" id="KAG1803582.1"/>
    </source>
</evidence>
<feature type="region of interest" description="Disordered" evidence="1">
    <location>
        <begin position="131"/>
        <end position="150"/>
    </location>
</feature>
<protein>
    <submittedName>
        <fullName evidence="2">Uncharacterized protein</fullName>
    </submittedName>
</protein>
<name>A0A9P7DUV6_9AGAM</name>
<feature type="compositionally biased region" description="Polar residues" evidence="1">
    <location>
        <begin position="1"/>
        <end position="17"/>
    </location>
</feature>
<feature type="region of interest" description="Disordered" evidence="1">
    <location>
        <begin position="347"/>
        <end position="378"/>
    </location>
</feature>
<evidence type="ECO:0000313" key="3">
    <source>
        <dbReference type="Proteomes" id="UP000719766"/>
    </source>
</evidence>
<comment type="caution">
    <text evidence="2">The sequence shown here is derived from an EMBL/GenBank/DDBJ whole genome shotgun (WGS) entry which is preliminary data.</text>
</comment>